<protein>
    <submittedName>
        <fullName evidence="1">Uncharacterized protein</fullName>
    </submittedName>
</protein>
<keyword evidence="2" id="KW-1185">Reference proteome</keyword>
<evidence type="ECO:0000313" key="1">
    <source>
        <dbReference type="EMBL" id="SDQ56899.1"/>
    </source>
</evidence>
<organism evidence="1 2">
    <name type="scientific">Virgibacillus salinus</name>
    <dbReference type="NCBI Taxonomy" id="553311"/>
    <lineage>
        <taxon>Bacteria</taxon>
        <taxon>Bacillati</taxon>
        <taxon>Bacillota</taxon>
        <taxon>Bacilli</taxon>
        <taxon>Bacillales</taxon>
        <taxon>Bacillaceae</taxon>
        <taxon>Virgibacillus</taxon>
    </lineage>
</organism>
<dbReference type="Proteomes" id="UP000199444">
    <property type="component" value="Unassembled WGS sequence"/>
</dbReference>
<dbReference type="RefSeq" id="WP_092492805.1">
    <property type="nucleotide sequence ID" value="NZ_FNKD01000002.1"/>
</dbReference>
<proteinExistence type="predicted"/>
<sequence>MNKQPENLFDLVKVNKSYKGYIEINSDLNLLSTLMELFQEGREDNEKLIKLINSSLLLGQCKDRKELDQKYKEIINEIGKFEEIEVYNTLTEWGKLCWEISLNKLYTSD</sequence>
<reference evidence="1 2" key="1">
    <citation type="submission" date="2016-10" db="EMBL/GenBank/DDBJ databases">
        <authorList>
            <person name="de Groot N.N."/>
        </authorList>
    </citation>
    <scope>NUCLEOTIDE SEQUENCE [LARGE SCALE GENOMIC DNA]</scope>
    <source>
        <strain evidence="1 2">CGMCC 1.10449</strain>
    </source>
</reference>
<gene>
    <name evidence="1" type="ORF">SAMN05216231_1976</name>
</gene>
<dbReference type="AlphaFoldDB" id="A0A1H1BYB8"/>
<evidence type="ECO:0000313" key="2">
    <source>
        <dbReference type="Proteomes" id="UP000199444"/>
    </source>
</evidence>
<dbReference type="EMBL" id="FNKD01000002">
    <property type="protein sequence ID" value="SDQ56899.1"/>
    <property type="molecule type" value="Genomic_DNA"/>
</dbReference>
<name>A0A1H1BYB8_9BACI</name>
<accession>A0A1H1BYB8</accession>